<accession>A0A2T2YBC5</accession>
<evidence type="ECO:0000313" key="3">
    <source>
        <dbReference type="Proteomes" id="UP000240357"/>
    </source>
</evidence>
<dbReference type="Proteomes" id="UP000240357">
    <property type="component" value="Unassembled WGS sequence"/>
</dbReference>
<organism evidence="2 3">
    <name type="scientific">Adhaeribacter arboris</name>
    <dbReference type="NCBI Taxonomy" id="2072846"/>
    <lineage>
        <taxon>Bacteria</taxon>
        <taxon>Pseudomonadati</taxon>
        <taxon>Bacteroidota</taxon>
        <taxon>Cytophagia</taxon>
        <taxon>Cytophagales</taxon>
        <taxon>Hymenobacteraceae</taxon>
        <taxon>Adhaeribacter</taxon>
    </lineage>
</organism>
<gene>
    <name evidence="2" type="ORF">AHMF7605_04230</name>
</gene>
<name>A0A2T2YBC5_9BACT</name>
<dbReference type="InterPro" id="IPR000683">
    <property type="entry name" value="Gfo/Idh/MocA-like_OxRdtase_N"/>
</dbReference>
<dbReference type="SUPFAM" id="SSF51735">
    <property type="entry name" value="NAD(P)-binding Rossmann-fold domains"/>
    <property type="match status" value="1"/>
</dbReference>
<evidence type="ECO:0000259" key="1">
    <source>
        <dbReference type="Pfam" id="PF01408"/>
    </source>
</evidence>
<sequence length="473" mass="52496">MAISSSRRKFIQQLGASSLLLAGGSIPALAEQKDLVEQRILAADKKIAANDRIRIACIGMGIMGFNDVRSSLQVPGVELVAACDLYTGRLERSKELFGANLMTTRDYREILERSDIDAVIIAPSDNWHARMTIDALNKGKAVYCEKPMVQKISEGLPVIEAQRRTGKPLQIGSQWVSGLSVQKAREYYKAGEIGQLTVIEAATDRQSALGAWQYTMPLDASPETVDWERYIAGMGKMPYDPKKFFWWRNYRDFGTGMAGDLFVHLLSTIHTVLDSKGPTKIFSTGGLTYWKDGRDVPDVMTAIMEYPQTAEHPAFEVMLRVNFVSGMGESGTSRFVGSEGVMEIGGNSVTVRHNKMNKAPGLGGWDALQTYPQAMQDKIRQQYNQKYSPEDQSPGLKTSFVYQTPGGTDMHLAHVTNFYEAVRNNKPIVEDAAFGFRAAAPSLACNDSYFEKKIINWDPVNMKVVKEGKKSKT</sequence>
<dbReference type="InterPro" id="IPR036291">
    <property type="entry name" value="NAD(P)-bd_dom_sf"/>
</dbReference>
<evidence type="ECO:0000313" key="2">
    <source>
        <dbReference type="EMBL" id="PSR52786.1"/>
    </source>
</evidence>
<dbReference type="PROSITE" id="PS51318">
    <property type="entry name" value="TAT"/>
    <property type="match status" value="1"/>
</dbReference>
<proteinExistence type="predicted"/>
<dbReference type="RefSeq" id="WP_106926757.1">
    <property type="nucleotide sequence ID" value="NZ_PYFT01000001.1"/>
</dbReference>
<dbReference type="Gene3D" id="3.40.50.720">
    <property type="entry name" value="NAD(P)-binding Rossmann-like Domain"/>
    <property type="match status" value="1"/>
</dbReference>
<comment type="caution">
    <text evidence="2">The sequence shown here is derived from an EMBL/GenBank/DDBJ whole genome shotgun (WGS) entry which is preliminary data.</text>
</comment>
<dbReference type="PANTHER" id="PTHR43818">
    <property type="entry name" value="BCDNA.GH03377"/>
    <property type="match status" value="1"/>
</dbReference>
<protein>
    <submittedName>
        <fullName evidence="2">Oxidoreductase</fullName>
    </submittedName>
</protein>
<dbReference type="EMBL" id="PYFT01000001">
    <property type="protein sequence ID" value="PSR52786.1"/>
    <property type="molecule type" value="Genomic_DNA"/>
</dbReference>
<dbReference type="AlphaFoldDB" id="A0A2T2YBC5"/>
<dbReference type="GO" id="GO:0000166">
    <property type="term" value="F:nucleotide binding"/>
    <property type="evidence" value="ECO:0007669"/>
    <property type="project" value="InterPro"/>
</dbReference>
<reference evidence="2 3" key="1">
    <citation type="submission" date="2018-03" db="EMBL/GenBank/DDBJ databases">
        <title>Adhaeribacter sp. HMF7605 Genome sequencing and assembly.</title>
        <authorList>
            <person name="Kang H."/>
            <person name="Kang J."/>
            <person name="Cha I."/>
            <person name="Kim H."/>
            <person name="Joh K."/>
        </authorList>
    </citation>
    <scope>NUCLEOTIDE SEQUENCE [LARGE SCALE GENOMIC DNA]</scope>
    <source>
        <strain evidence="2 3">HMF7605</strain>
    </source>
</reference>
<feature type="domain" description="Gfo/Idh/MocA-like oxidoreductase N-terminal" evidence="1">
    <location>
        <begin position="53"/>
        <end position="172"/>
    </location>
</feature>
<dbReference type="Pfam" id="PF01408">
    <property type="entry name" value="GFO_IDH_MocA"/>
    <property type="match status" value="1"/>
</dbReference>
<keyword evidence="3" id="KW-1185">Reference proteome</keyword>
<dbReference type="OrthoDB" id="9763611at2"/>
<dbReference type="InterPro" id="IPR050463">
    <property type="entry name" value="Gfo/Idh/MocA_oxidrdct_glycsds"/>
</dbReference>
<dbReference type="PANTHER" id="PTHR43818:SF5">
    <property type="entry name" value="OXIDOREDUCTASE FAMILY PROTEIN"/>
    <property type="match status" value="1"/>
</dbReference>
<dbReference type="SUPFAM" id="SSF55347">
    <property type="entry name" value="Glyceraldehyde-3-phosphate dehydrogenase-like, C-terminal domain"/>
    <property type="match status" value="1"/>
</dbReference>
<dbReference type="Gene3D" id="3.30.360.10">
    <property type="entry name" value="Dihydrodipicolinate Reductase, domain 2"/>
    <property type="match status" value="1"/>
</dbReference>
<dbReference type="InterPro" id="IPR006311">
    <property type="entry name" value="TAT_signal"/>
</dbReference>